<dbReference type="InterPro" id="IPR012312">
    <property type="entry name" value="Hemerythrin-like"/>
</dbReference>
<dbReference type="NCBIfam" id="TIGR02481">
    <property type="entry name" value="hemeryth_dom"/>
    <property type="match status" value="1"/>
</dbReference>
<dbReference type="SUPFAM" id="SSF47188">
    <property type="entry name" value="Hemerythrin-like"/>
    <property type="match status" value="1"/>
</dbReference>
<dbReference type="PANTHER" id="PTHR37164">
    <property type="entry name" value="BACTERIOHEMERYTHRIN"/>
    <property type="match status" value="1"/>
</dbReference>
<dbReference type="PANTHER" id="PTHR37164:SF1">
    <property type="entry name" value="BACTERIOHEMERYTHRIN"/>
    <property type="match status" value="1"/>
</dbReference>
<dbReference type="InterPro" id="IPR050669">
    <property type="entry name" value="Hemerythrin"/>
</dbReference>
<proteinExistence type="inferred from homology"/>
<dbReference type="InterPro" id="IPR035938">
    <property type="entry name" value="Hemerythrin-like_sf"/>
</dbReference>
<gene>
    <name evidence="5" type="ORF">G3580_03250</name>
</gene>
<comment type="similarity">
    <text evidence="1">Belongs to the hemerythrin family.</text>
</comment>
<dbReference type="AlphaFoldDB" id="A0A6C1B3F2"/>
<dbReference type="GO" id="GO:0046872">
    <property type="term" value="F:metal ion binding"/>
    <property type="evidence" value="ECO:0007669"/>
    <property type="project" value="UniProtKB-KW"/>
</dbReference>
<evidence type="ECO:0000256" key="1">
    <source>
        <dbReference type="ARBA" id="ARBA00010587"/>
    </source>
</evidence>
<sequence>MDLERSPQDGAPIVWEAGFETGIADMDEQHHILIDTLNEAQAKLRGEVRHEAIDQLLRDLLAYALYHFEAEEAMMQAADYAARQPETADAHVAQHREFAARIVAFRDRFTSTGELDREALLAFLGTWLREHILGIDQALARFIHAHPV</sequence>
<keyword evidence="3" id="KW-0408">Iron</keyword>
<evidence type="ECO:0000256" key="3">
    <source>
        <dbReference type="ARBA" id="ARBA00023004"/>
    </source>
</evidence>
<dbReference type="Gene3D" id="1.20.120.50">
    <property type="entry name" value="Hemerythrin-like"/>
    <property type="match status" value="1"/>
</dbReference>
<reference evidence="5 6" key="1">
    <citation type="submission" date="2020-02" db="EMBL/GenBank/DDBJ databases">
        <title>Nitrogenibacter mangrovi gen. nov., sp. nov. isolated from mangrove sediment, a denitrifying betaproteobacterium.</title>
        <authorList>
            <person name="Liao H."/>
            <person name="Tian Y."/>
        </authorList>
    </citation>
    <scope>NUCLEOTIDE SEQUENCE [LARGE SCALE GENOMIC DNA]</scope>
    <source>
        <strain evidence="5 6">M9-3-2</strain>
    </source>
</reference>
<dbReference type="InterPro" id="IPR012827">
    <property type="entry name" value="Hemerythrin_metal-bd"/>
</dbReference>
<dbReference type="EMBL" id="CP048836">
    <property type="protein sequence ID" value="QID16734.1"/>
    <property type="molecule type" value="Genomic_DNA"/>
</dbReference>
<evidence type="ECO:0000256" key="2">
    <source>
        <dbReference type="ARBA" id="ARBA00022723"/>
    </source>
</evidence>
<evidence type="ECO:0000313" key="6">
    <source>
        <dbReference type="Proteomes" id="UP000501991"/>
    </source>
</evidence>
<dbReference type="RefSeq" id="WP_173763902.1">
    <property type="nucleotide sequence ID" value="NZ_CP048836.1"/>
</dbReference>
<evidence type="ECO:0000313" key="5">
    <source>
        <dbReference type="EMBL" id="QID16734.1"/>
    </source>
</evidence>
<organism evidence="5 6">
    <name type="scientific">Nitrogeniibacter mangrovi</name>
    <dbReference type="NCBI Taxonomy" id="2016596"/>
    <lineage>
        <taxon>Bacteria</taxon>
        <taxon>Pseudomonadati</taxon>
        <taxon>Pseudomonadota</taxon>
        <taxon>Betaproteobacteria</taxon>
        <taxon>Rhodocyclales</taxon>
        <taxon>Zoogloeaceae</taxon>
        <taxon>Nitrogeniibacter</taxon>
    </lineage>
</organism>
<dbReference type="Pfam" id="PF01814">
    <property type="entry name" value="Hemerythrin"/>
    <property type="match status" value="1"/>
</dbReference>
<dbReference type="KEGG" id="azq:G3580_03250"/>
<feature type="domain" description="Hemerythrin-like" evidence="4">
    <location>
        <begin position="21"/>
        <end position="141"/>
    </location>
</feature>
<keyword evidence="2" id="KW-0479">Metal-binding</keyword>
<accession>A0A6C1B3F2</accession>
<dbReference type="NCBIfam" id="NF033749">
    <property type="entry name" value="bact_hemeryth"/>
    <property type="match status" value="1"/>
</dbReference>
<dbReference type="CDD" id="cd12107">
    <property type="entry name" value="Hemerythrin"/>
    <property type="match status" value="1"/>
</dbReference>
<keyword evidence="6" id="KW-1185">Reference proteome</keyword>
<name>A0A6C1B3F2_9RHOO</name>
<protein>
    <submittedName>
        <fullName evidence="5">Hemerythrin family protein</fullName>
    </submittedName>
</protein>
<dbReference type="Proteomes" id="UP000501991">
    <property type="component" value="Chromosome"/>
</dbReference>
<evidence type="ECO:0000259" key="4">
    <source>
        <dbReference type="Pfam" id="PF01814"/>
    </source>
</evidence>